<reference evidence="2" key="1">
    <citation type="submission" date="2018-09" db="EMBL/GenBank/DDBJ databases">
        <title>Complete genome of Proteus mirabilis phage Stubb.</title>
        <authorList>
            <person name="Bourgeois T.A."/>
            <person name="Lessor L."/>
            <person name="O'Leary C.J."/>
            <person name="Liu M."/>
        </authorList>
    </citation>
    <scope>NUCLEOTIDE SEQUENCE [LARGE SCALE GENOMIC DNA]</scope>
</reference>
<proteinExistence type="predicted"/>
<protein>
    <submittedName>
        <fullName evidence="1">Uncharacterized protein</fullName>
    </submittedName>
</protein>
<sequence length="131" mass="15033">MKTKKHVGAFFYHVITEIAMMKGWDFEFTQTPEEYLEACSDSTKEMVLYKLKNSNATLTVHNAIELINGTTSEESLEFFNYLYQMILVATPGVLYDPHYVLFVSMHSGSSDYFTVSMLQDIIKISPFSSEE</sequence>
<dbReference type="EMBL" id="MH830339">
    <property type="protein sequence ID" value="AYJ73201.1"/>
    <property type="molecule type" value="Genomic_DNA"/>
</dbReference>
<name>A0A3B8DJ18_9CAUD</name>
<evidence type="ECO:0000313" key="2">
    <source>
        <dbReference type="Proteomes" id="UP000269143"/>
    </source>
</evidence>
<dbReference type="Proteomes" id="UP000269143">
    <property type="component" value="Segment"/>
</dbReference>
<keyword evidence="2" id="KW-1185">Reference proteome</keyword>
<accession>A0A3B8DJ18</accession>
<gene>
    <name evidence="1" type="ORF">CPT_Stubb_069</name>
</gene>
<evidence type="ECO:0000313" key="1">
    <source>
        <dbReference type="EMBL" id="AYJ73201.1"/>
    </source>
</evidence>
<organism evidence="1 2">
    <name type="scientific">Proteus phage Stubb</name>
    <dbReference type="NCBI Taxonomy" id="2315597"/>
    <lineage>
        <taxon>Viruses</taxon>
        <taxon>Duplodnaviria</taxon>
        <taxon>Heunggongvirae</taxon>
        <taxon>Uroviricota</taxon>
        <taxon>Caudoviricetes</taxon>
        <taxon>Demerecviridae</taxon>
        <taxon>Novosibvirus</taxon>
        <taxon>Novosibvirus stubb</taxon>
    </lineage>
</organism>